<proteinExistence type="predicted"/>
<dbReference type="OrthoDB" id="10519490at2759"/>
<dbReference type="Proteomes" id="UP000789831">
    <property type="component" value="Unassembled WGS sequence"/>
</dbReference>
<dbReference type="AlphaFoldDB" id="A0A9N9A8U6"/>
<evidence type="ECO:0000313" key="1">
    <source>
        <dbReference type="EMBL" id="CAG8523860.1"/>
    </source>
</evidence>
<gene>
    <name evidence="1" type="ORF">AGERDE_LOCUS5376</name>
</gene>
<evidence type="ECO:0000313" key="2">
    <source>
        <dbReference type="Proteomes" id="UP000789831"/>
    </source>
</evidence>
<comment type="caution">
    <text evidence="1">The sequence shown here is derived from an EMBL/GenBank/DDBJ whole genome shotgun (WGS) entry which is preliminary data.</text>
</comment>
<dbReference type="EMBL" id="CAJVPL010000716">
    <property type="protein sequence ID" value="CAG8523860.1"/>
    <property type="molecule type" value="Genomic_DNA"/>
</dbReference>
<dbReference type="Gene3D" id="1.25.40.10">
    <property type="entry name" value="Tetratricopeptide repeat domain"/>
    <property type="match status" value="1"/>
</dbReference>
<reference evidence="1" key="1">
    <citation type="submission" date="2021-06" db="EMBL/GenBank/DDBJ databases">
        <authorList>
            <person name="Kallberg Y."/>
            <person name="Tangrot J."/>
            <person name="Rosling A."/>
        </authorList>
    </citation>
    <scope>NUCLEOTIDE SEQUENCE</scope>
    <source>
        <strain evidence="1">MT106</strain>
    </source>
</reference>
<keyword evidence="2" id="KW-1185">Reference proteome</keyword>
<organism evidence="1 2">
    <name type="scientific">Ambispora gerdemannii</name>
    <dbReference type="NCBI Taxonomy" id="144530"/>
    <lineage>
        <taxon>Eukaryota</taxon>
        <taxon>Fungi</taxon>
        <taxon>Fungi incertae sedis</taxon>
        <taxon>Mucoromycota</taxon>
        <taxon>Glomeromycotina</taxon>
        <taxon>Glomeromycetes</taxon>
        <taxon>Archaeosporales</taxon>
        <taxon>Ambisporaceae</taxon>
        <taxon>Ambispora</taxon>
    </lineage>
</organism>
<name>A0A9N9A8U6_9GLOM</name>
<dbReference type="InterPro" id="IPR011990">
    <property type="entry name" value="TPR-like_helical_dom_sf"/>
</dbReference>
<protein>
    <submittedName>
        <fullName evidence="1">5481_t:CDS:1</fullName>
    </submittedName>
</protein>
<sequence length="198" mass="22561">MPLSQIAQETACESSPSSANQFSYNHHSYSYGHHRRDYHVHQSVKPNTCTNNTTKVQRSLGNLNLGLVSSRKQFNHHLVLKKSVNINNSNPKILSANNIKHINSYTLTVDSKEWIHKYRRLASNLLDIFKKGITRGDKDKFLVSAIKKFLRTNESMLGYCHQFNWGTEKDSHQAIKCYMSASKNGNVAASEVLSTLFY</sequence>
<accession>A0A9N9A8U6</accession>